<proteinExistence type="predicted"/>
<sequence length="211" mass="21213">MNPPDRKRQTFVSKNILRLACLVAAPILVACSGATAPDGSAPAPTTTAAAPASAVAPAPASAAAPASASAAVPEPAASAAPSASASAAAPEAPPAEAAPLPAVKVKNIGMHIGGGPNDDATKAPFNRSVEPHFDELRRCFAKVDDLKKGGDFGVDLLVDGKGGKAQVSHPRTALKGEGFVPCVVGVFEAIEFLRPKGGKKTMVSYSIRFTP</sequence>
<protein>
    <submittedName>
        <fullName evidence="2">Uncharacterized protein</fullName>
    </submittedName>
</protein>
<keyword evidence="3" id="KW-1185">Reference proteome</keyword>
<feature type="signal peptide" evidence="1">
    <location>
        <begin position="1"/>
        <end position="36"/>
    </location>
</feature>
<dbReference type="AlphaFoldDB" id="A0A9X4ATX1"/>
<dbReference type="EMBL" id="JAGTJJ010000022">
    <property type="protein sequence ID" value="MDC3984649.1"/>
    <property type="molecule type" value="Genomic_DNA"/>
</dbReference>
<gene>
    <name evidence="2" type="ORF">KEG57_29340</name>
</gene>
<dbReference type="Proteomes" id="UP001151081">
    <property type="component" value="Unassembled WGS sequence"/>
</dbReference>
<evidence type="ECO:0000313" key="3">
    <source>
        <dbReference type="Proteomes" id="UP001151081"/>
    </source>
</evidence>
<dbReference type="PROSITE" id="PS51257">
    <property type="entry name" value="PROKAR_LIPOPROTEIN"/>
    <property type="match status" value="1"/>
</dbReference>
<comment type="caution">
    <text evidence="2">The sequence shown here is derived from an EMBL/GenBank/DDBJ whole genome shotgun (WGS) entry which is preliminary data.</text>
</comment>
<evidence type="ECO:0000256" key="1">
    <source>
        <dbReference type="SAM" id="SignalP"/>
    </source>
</evidence>
<reference evidence="2 3" key="1">
    <citation type="submission" date="2021-04" db="EMBL/GenBank/DDBJ databases">
        <title>Genome analysis of Polyangium sp.</title>
        <authorList>
            <person name="Li Y."/>
            <person name="Wang J."/>
        </authorList>
    </citation>
    <scope>NUCLEOTIDE SEQUENCE [LARGE SCALE GENOMIC DNA]</scope>
    <source>
        <strain evidence="2 3">SDU14</strain>
    </source>
</reference>
<organism evidence="2 3">
    <name type="scientific">Polyangium jinanense</name>
    <dbReference type="NCBI Taxonomy" id="2829994"/>
    <lineage>
        <taxon>Bacteria</taxon>
        <taxon>Pseudomonadati</taxon>
        <taxon>Myxococcota</taxon>
        <taxon>Polyangia</taxon>
        <taxon>Polyangiales</taxon>
        <taxon>Polyangiaceae</taxon>
        <taxon>Polyangium</taxon>
    </lineage>
</organism>
<feature type="chain" id="PRO_5040742599" evidence="1">
    <location>
        <begin position="37"/>
        <end position="211"/>
    </location>
</feature>
<accession>A0A9X4ATX1</accession>
<evidence type="ECO:0000313" key="2">
    <source>
        <dbReference type="EMBL" id="MDC3984649.1"/>
    </source>
</evidence>
<keyword evidence="1" id="KW-0732">Signal</keyword>
<dbReference type="RefSeq" id="WP_272422847.1">
    <property type="nucleotide sequence ID" value="NZ_JAGTJJ010000022.1"/>
</dbReference>
<name>A0A9X4ATX1_9BACT</name>